<dbReference type="Pfam" id="PF00327">
    <property type="entry name" value="Ribosomal_L30"/>
    <property type="match status" value="1"/>
</dbReference>
<keyword evidence="3" id="KW-0689">Ribosomal protein</keyword>
<dbReference type="SUPFAM" id="SSF55129">
    <property type="entry name" value="Ribosomal protein L30p/L7e"/>
    <property type="match status" value="1"/>
</dbReference>
<dbReference type="GO" id="GO:0003723">
    <property type="term" value="F:RNA binding"/>
    <property type="evidence" value="ECO:0007669"/>
    <property type="project" value="TreeGrafter"/>
</dbReference>
<evidence type="ECO:0000259" key="2">
    <source>
        <dbReference type="Pfam" id="PF00327"/>
    </source>
</evidence>
<keyword evidence="3" id="KW-0687">Ribonucleoprotein</keyword>
<accession>A0A0H4T0P8</accession>
<name>A0A0H4T0P8_9ARCH</name>
<sequence>MIAIIRITGDVNLSGDVRETFNRLNLRKKYNCIVLNPTKEQEGMIKKVSDLIAFGEISGETLKKLSEKRGNKNNPNFFRLHPPRGGIKTKFHFPKGVLGNHKDKINELIERML</sequence>
<protein>
    <submittedName>
        <fullName evidence="3">50S ribosomal protein L30, large subunit ribosomal protein L30</fullName>
    </submittedName>
</protein>
<reference evidence="3" key="1">
    <citation type="journal article" date="2015" name="ISME J.">
        <title>Aquifer environment selects for microbial species cohorts in sediment and groundwater.</title>
        <authorList>
            <person name="Hug L.A."/>
            <person name="Thomas B.C."/>
            <person name="Brown C.T."/>
            <person name="Frischkorn K.R."/>
            <person name="Williams K.H."/>
            <person name="Tringe S.G."/>
            <person name="Banfield J.F."/>
        </authorList>
    </citation>
    <scope>NUCLEOTIDE SEQUENCE</scope>
</reference>
<feature type="domain" description="Large ribosomal subunit protein uL30-like ferredoxin-like fold" evidence="2">
    <location>
        <begin position="2"/>
        <end position="52"/>
    </location>
</feature>
<organism evidence="3">
    <name type="scientific">uncultured archaeon Rifle_16ft_4_minimus_1461</name>
    <dbReference type="NCBI Taxonomy" id="1665151"/>
    <lineage>
        <taxon>Archaea</taxon>
        <taxon>environmental samples</taxon>
    </lineage>
</organism>
<dbReference type="GO" id="GO:0000463">
    <property type="term" value="P:maturation of LSU-rRNA from tricistronic rRNA transcript (SSU-rRNA, 5.8S rRNA, LSU-rRNA)"/>
    <property type="evidence" value="ECO:0007669"/>
    <property type="project" value="TreeGrafter"/>
</dbReference>
<dbReference type="InterPro" id="IPR016082">
    <property type="entry name" value="Ribosomal_uL30_ferredoxin-like"/>
</dbReference>
<proteinExistence type="inferred from homology"/>
<dbReference type="EMBL" id="KT006950">
    <property type="protein sequence ID" value="AKQ01083.1"/>
    <property type="molecule type" value="Genomic_DNA"/>
</dbReference>
<dbReference type="Gene3D" id="3.30.1390.20">
    <property type="entry name" value="Ribosomal protein L30, ferredoxin-like fold domain"/>
    <property type="match status" value="1"/>
</dbReference>
<dbReference type="InterPro" id="IPR039699">
    <property type="entry name" value="Ribosomal_uL30"/>
</dbReference>
<dbReference type="PANTHER" id="PTHR11524:SF16">
    <property type="entry name" value="LARGE RIBOSOMAL SUBUNIT PROTEIN UL30"/>
    <property type="match status" value="1"/>
</dbReference>
<dbReference type="InterPro" id="IPR036919">
    <property type="entry name" value="Ribo_uL30_ferredoxin-like_sf"/>
</dbReference>
<dbReference type="PANTHER" id="PTHR11524">
    <property type="entry name" value="60S RIBOSOMAL PROTEIN L7"/>
    <property type="match status" value="1"/>
</dbReference>
<evidence type="ECO:0000256" key="1">
    <source>
        <dbReference type="ARBA" id="ARBA00007594"/>
    </source>
</evidence>
<evidence type="ECO:0000313" key="3">
    <source>
        <dbReference type="EMBL" id="AKQ01083.1"/>
    </source>
</evidence>
<dbReference type="GO" id="GO:0022625">
    <property type="term" value="C:cytosolic large ribosomal subunit"/>
    <property type="evidence" value="ECO:0007669"/>
    <property type="project" value="TreeGrafter"/>
</dbReference>
<dbReference type="GO" id="GO:0003735">
    <property type="term" value="F:structural constituent of ribosome"/>
    <property type="evidence" value="ECO:0007669"/>
    <property type="project" value="TreeGrafter"/>
</dbReference>
<comment type="similarity">
    <text evidence="1">Belongs to the universal ribosomal protein uL30 family.</text>
</comment>
<dbReference type="AlphaFoldDB" id="A0A0H4T0P8"/>